<dbReference type="SMART" id="SM00436">
    <property type="entry name" value="TOP1Bc"/>
    <property type="match status" value="1"/>
</dbReference>
<evidence type="ECO:0000259" key="10">
    <source>
        <dbReference type="PROSITE" id="PS50880"/>
    </source>
</evidence>
<keyword evidence="6 8" id="KW-0238">DNA-binding</keyword>
<name>A0A1G9T5Y7_9FIRM</name>
<feature type="active site" description="O-(5'-phospho-DNA)-tyrosine intermediate" evidence="8">
    <location>
        <position position="310"/>
    </location>
</feature>
<evidence type="ECO:0000313" key="13">
    <source>
        <dbReference type="Proteomes" id="UP000214880"/>
    </source>
</evidence>
<dbReference type="PANTHER" id="PTHR11390">
    <property type="entry name" value="PROKARYOTIC DNA TOPOISOMERASE"/>
    <property type="match status" value="1"/>
</dbReference>
<accession>A0A1G9T5Y7</accession>
<keyword evidence="3 8" id="KW-0479">Metal-binding</keyword>
<proteinExistence type="inferred from homology"/>
<feature type="binding site" evidence="8">
    <location>
        <position position="9"/>
    </location>
    <ligand>
        <name>Mg(2+)</name>
        <dbReference type="ChEBI" id="CHEBI:18420"/>
        <note>catalytic</note>
    </ligand>
</feature>
<feature type="site" description="Interaction with DNA" evidence="8">
    <location>
        <position position="168"/>
    </location>
</feature>
<feature type="region of interest" description="Disordered" evidence="9">
    <location>
        <begin position="688"/>
        <end position="716"/>
    </location>
</feature>
<dbReference type="InterPro" id="IPR034144">
    <property type="entry name" value="TOPRIM_TopoIII"/>
</dbReference>
<gene>
    <name evidence="8" type="primary">topB</name>
    <name evidence="12" type="ORF">SAMN04488502_104222</name>
</gene>
<dbReference type="GO" id="GO:0043597">
    <property type="term" value="C:cytoplasmic replication fork"/>
    <property type="evidence" value="ECO:0007669"/>
    <property type="project" value="TreeGrafter"/>
</dbReference>
<dbReference type="GO" id="GO:0006265">
    <property type="term" value="P:DNA topological change"/>
    <property type="evidence" value="ECO:0007669"/>
    <property type="project" value="UniProtKB-UniRule"/>
</dbReference>
<feature type="site" description="Interaction with DNA" evidence="8">
    <location>
        <position position="61"/>
    </location>
</feature>
<evidence type="ECO:0000256" key="9">
    <source>
        <dbReference type="SAM" id="MobiDB-lite"/>
    </source>
</evidence>
<dbReference type="InterPro" id="IPR005738">
    <property type="entry name" value="TopoIII"/>
</dbReference>
<evidence type="ECO:0000256" key="6">
    <source>
        <dbReference type="ARBA" id="ARBA00023125"/>
    </source>
</evidence>
<feature type="site" description="Interaction with DNA" evidence="8">
    <location>
        <position position="176"/>
    </location>
</feature>
<feature type="compositionally biased region" description="Polar residues" evidence="9">
    <location>
        <begin position="703"/>
        <end position="716"/>
    </location>
</feature>
<dbReference type="PROSITE" id="PS00396">
    <property type="entry name" value="TOPO_IA_1"/>
    <property type="match status" value="1"/>
</dbReference>
<evidence type="ECO:0000256" key="2">
    <source>
        <dbReference type="ARBA" id="ARBA00009446"/>
    </source>
</evidence>
<keyword evidence="4 8" id="KW-0460">Magnesium</keyword>
<dbReference type="InterPro" id="IPR003601">
    <property type="entry name" value="Topo_IA_2"/>
</dbReference>
<feature type="domain" description="Topo IA-type catalytic" evidence="11">
    <location>
        <begin position="153"/>
        <end position="595"/>
    </location>
</feature>
<dbReference type="NCBIfam" id="TIGR01056">
    <property type="entry name" value="topB"/>
    <property type="match status" value="1"/>
</dbReference>
<dbReference type="InterPro" id="IPR023406">
    <property type="entry name" value="Topo_IA_AS"/>
</dbReference>
<evidence type="ECO:0000256" key="8">
    <source>
        <dbReference type="HAMAP-Rule" id="MF_00953"/>
    </source>
</evidence>
<dbReference type="InterPro" id="IPR003602">
    <property type="entry name" value="Topo_IA_DNA-bd_dom"/>
</dbReference>
<feature type="compositionally biased region" description="Basic and acidic residues" evidence="9">
    <location>
        <begin position="688"/>
        <end position="701"/>
    </location>
</feature>
<dbReference type="InterPro" id="IPR006171">
    <property type="entry name" value="TOPRIM_dom"/>
</dbReference>
<comment type="function">
    <text evidence="8">Releases the supercoiling and torsional tension of DNA, which is introduced during the DNA replication and transcription, by transiently cleaving and rejoining one strand of the DNA duplex. Introduces a single-strand break via transesterification at a target site in duplex DNA. The scissile phosphodiester is attacked by the catalytic tyrosine of the enzyme, resulting in the formation of a DNA-(5'-phosphotyrosyl)-enzyme intermediate and the expulsion of a 3'-OH DNA strand. The free DNA strand then undergoes passage around the unbroken strand, thus removing DNA supercoils. Finally, in the religation step, the DNA 3'-OH attacks the covalent intermediate to expel the active-site tyrosine and restore the DNA phosphodiester backbone.</text>
</comment>
<dbReference type="EC" id="5.6.2.1" evidence="8"/>
<dbReference type="InterPro" id="IPR013497">
    <property type="entry name" value="Topo_IA_cen"/>
</dbReference>
<comment type="caution">
    <text evidence="8">Lacks conserved residue(s) required for the propagation of feature annotation.</text>
</comment>
<feature type="binding site" evidence="8">
    <location>
        <position position="105"/>
    </location>
    <ligand>
        <name>Mg(2+)</name>
        <dbReference type="ChEBI" id="CHEBI:18420"/>
        <note>catalytic</note>
    </ligand>
</feature>
<dbReference type="PRINTS" id="PR00417">
    <property type="entry name" value="PRTPISMRASEI"/>
</dbReference>
<dbReference type="GO" id="GO:0006281">
    <property type="term" value="P:DNA repair"/>
    <property type="evidence" value="ECO:0007669"/>
    <property type="project" value="TreeGrafter"/>
</dbReference>
<dbReference type="InterPro" id="IPR013825">
    <property type="entry name" value="Topo_IA_cen_sub2"/>
</dbReference>
<dbReference type="Gene3D" id="3.40.50.140">
    <property type="match status" value="1"/>
</dbReference>
<dbReference type="Pfam" id="PF01751">
    <property type="entry name" value="Toprim"/>
    <property type="match status" value="1"/>
</dbReference>
<feature type="domain" description="Toprim" evidence="10">
    <location>
        <begin position="3"/>
        <end position="136"/>
    </location>
</feature>
<organism evidence="12 13">
    <name type="scientific">Dendrosporobacter quercicolus</name>
    <dbReference type="NCBI Taxonomy" id="146817"/>
    <lineage>
        <taxon>Bacteria</taxon>
        <taxon>Bacillati</taxon>
        <taxon>Bacillota</taxon>
        <taxon>Negativicutes</taxon>
        <taxon>Selenomonadales</taxon>
        <taxon>Sporomusaceae</taxon>
        <taxon>Dendrosporobacter</taxon>
    </lineage>
</organism>
<evidence type="ECO:0000256" key="1">
    <source>
        <dbReference type="ARBA" id="ARBA00000213"/>
    </source>
</evidence>
<reference evidence="12 13" key="1">
    <citation type="submission" date="2016-10" db="EMBL/GenBank/DDBJ databases">
        <authorList>
            <person name="de Groot N.N."/>
        </authorList>
    </citation>
    <scope>NUCLEOTIDE SEQUENCE [LARGE SCALE GENOMIC DNA]</scope>
    <source>
        <strain evidence="12 13">DSM 1736</strain>
    </source>
</reference>
<feature type="region of interest" description="Interaction with DNA" evidence="8">
    <location>
        <begin position="187"/>
        <end position="192"/>
    </location>
</feature>
<keyword evidence="5 8" id="KW-0799">Topoisomerase</keyword>
<comment type="similarity">
    <text evidence="2 8">Belongs to the type IA topoisomerase family.</text>
</comment>
<dbReference type="GO" id="GO:0003917">
    <property type="term" value="F:DNA topoisomerase type I (single strand cut, ATP-independent) activity"/>
    <property type="evidence" value="ECO:0007669"/>
    <property type="project" value="UniProtKB-UniRule"/>
</dbReference>
<dbReference type="Gene3D" id="2.70.20.10">
    <property type="entry name" value="Topoisomerase I, domain 3"/>
    <property type="match status" value="1"/>
</dbReference>
<dbReference type="HAMAP" id="MF_00953">
    <property type="entry name" value="Topoisom_3_prok"/>
    <property type="match status" value="1"/>
</dbReference>
<dbReference type="GO" id="GO:0003677">
    <property type="term" value="F:DNA binding"/>
    <property type="evidence" value="ECO:0007669"/>
    <property type="project" value="UniProtKB-KW"/>
</dbReference>
<dbReference type="OrthoDB" id="9803554at2"/>
<feature type="site" description="Interaction with DNA" evidence="8">
    <location>
        <position position="312"/>
    </location>
</feature>
<dbReference type="PANTHER" id="PTHR11390:SF21">
    <property type="entry name" value="DNA TOPOISOMERASE 3-ALPHA"/>
    <property type="match status" value="1"/>
</dbReference>
<dbReference type="PROSITE" id="PS52039">
    <property type="entry name" value="TOPO_IA_2"/>
    <property type="match status" value="1"/>
</dbReference>
<dbReference type="NCBIfam" id="NF005829">
    <property type="entry name" value="PRK07726.1"/>
    <property type="match status" value="1"/>
</dbReference>
<dbReference type="InterPro" id="IPR000380">
    <property type="entry name" value="Topo_IA"/>
</dbReference>
<keyword evidence="7 8" id="KW-0413">Isomerase</keyword>
<dbReference type="InterPro" id="IPR013824">
    <property type="entry name" value="Topo_IA_cen_sub1"/>
</dbReference>
<dbReference type="PROSITE" id="PS50880">
    <property type="entry name" value="TOPRIM"/>
    <property type="match status" value="1"/>
</dbReference>
<dbReference type="Proteomes" id="UP000214880">
    <property type="component" value="Unassembled WGS sequence"/>
</dbReference>
<dbReference type="InterPro" id="IPR023405">
    <property type="entry name" value="Topo_IA_core_domain"/>
</dbReference>
<evidence type="ECO:0000256" key="7">
    <source>
        <dbReference type="ARBA" id="ARBA00023235"/>
    </source>
</evidence>
<protein>
    <recommendedName>
        <fullName evidence="8">DNA topoisomerase 3</fullName>
        <ecNumber evidence="8">5.6.2.1</ecNumber>
    </recommendedName>
    <alternativeName>
        <fullName evidence="8">DNA topoisomerase III</fullName>
    </alternativeName>
</protein>
<evidence type="ECO:0000256" key="3">
    <source>
        <dbReference type="ARBA" id="ARBA00022723"/>
    </source>
</evidence>
<keyword evidence="13" id="KW-1185">Reference proteome</keyword>
<evidence type="ECO:0000313" key="12">
    <source>
        <dbReference type="EMBL" id="SDM43047.1"/>
    </source>
</evidence>
<dbReference type="SMART" id="SM00493">
    <property type="entry name" value="TOPRIM"/>
    <property type="match status" value="1"/>
</dbReference>
<evidence type="ECO:0000259" key="11">
    <source>
        <dbReference type="PROSITE" id="PS52039"/>
    </source>
</evidence>
<evidence type="ECO:0000256" key="5">
    <source>
        <dbReference type="ARBA" id="ARBA00023029"/>
    </source>
</evidence>
<dbReference type="EMBL" id="FNHB01000004">
    <property type="protein sequence ID" value="SDM43047.1"/>
    <property type="molecule type" value="Genomic_DNA"/>
</dbReference>
<dbReference type="STRING" id="146817.SAMN04488502_104222"/>
<sequence length="733" mass="82207">MSKMLVLAEKPSVGRDLARVLNCSKNGSGFFESPRYIVTWALGHLVTLADPEVYNEKYKAWRLEDLPMLPAHLQLVVIKQTAKQFNTVKGLLLRSDVGEVIIATDAGREGELVARWIIEKAQAKKPVKRLWISSVTDKAIKEGFSKLRPGREYENLYASAVARAEADWLVGINATRALTCKYNAQLSCGRVQTPTLAIIAGREAEIQNFAPRSFFGITALADQLKLYWQDTASNEFKSFSREKCQTAIAALTGKAAQVVSVNKSARKKYAPQLYDLTELQRDANKIYGFSAKETLSYMQKLYETHKILTYPRTDSRYLSSDLVDTLKDRLNACSIGPYAQFAFKLIKAPIKAGKHFVDDSKVSDHHAIIPTEQYVNLSALTDKERKIYDLVVKRFLAVMYPPFEYEQTTVVASIGPERFVAKGKTIIARGWREIYQGLDNDGEEADNELADQLLPSLAQGDTMKINALNLTQGATKPPAPFNEATLLTAMESPQKYMADASGELRKTIDETGGLGTVATRADIIEKLFAGFFIEKKGKDIWLTSKGRQLLELVPAELKSPALTAQWEQQLKQIAMGKLAKANFIGQMKSYAKEVVHKIKNSQEKFRHDNMTRSKCPDCGKYLLEVNGKKGRMLVCQDRECGYRKGLAKVTNARCPVCHKKLELRGEGEGRLFVCACGHREKLTAFNERKKQEQPNLSKREVSQYLQQQNKSDHQPINTALAEALAKLKLTDDR</sequence>
<dbReference type="GO" id="GO:0000287">
    <property type="term" value="F:magnesium ion binding"/>
    <property type="evidence" value="ECO:0007669"/>
    <property type="project" value="UniProtKB-UniRule"/>
</dbReference>
<dbReference type="AlphaFoldDB" id="A0A1G9T5Y7"/>
<comment type="cofactor">
    <cofactor evidence="8">
        <name>Mg(2+)</name>
        <dbReference type="ChEBI" id="CHEBI:18420"/>
    </cofactor>
</comment>
<dbReference type="Pfam" id="PF01131">
    <property type="entry name" value="Topoisom_bac"/>
    <property type="match status" value="1"/>
</dbReference>
<dbReference type="Gene3D" id="1.10.290.10">
    <property type="entry name" value="Topoisomerase I, domain 4"/>
    <property type="match status" value="1"/>
</dbReference>
<dbReference type="RefSeq" id="WP_092072500.1">
    <property type="nucleotide sequence ID" value="NZ_FNHB01000004.1"/>
</dbReference>
<dbReference type="GO" id="GO:0006310">
    <property type="term" value="P:DNA recombination"/>
    <property type="evidence" value="ECO:0007669"/>
    <property type="project" value="TreeGrafter"/>
</dbReference>
<dbReference type="CDD" id="cd00186">
    <property type="entry name" value="TOP1Ac"/>
    <property type="match status" value="1"/>
</dbReference>
<dbReference type="SUPFAM" id="SSF56712">
    <property type="entry name" value="Prokaryotic type I DNA topoisomerase"/>
    <property type="match status" value="1"/>
</dbReference>
<dbReference type="CDD" id="cd03362">
    <property type="entry name" value="TOPRIM_TopoIA_TopoIII"/>
    <property type="match status" value="1"/>
</dbReference>
<comment type="catalytic activity">
    <reaction evidence="1 8">
        <text>ATP-independent breakage of single-stranded DNA, followed by passage and rejoining.</text>
        <dbReference type="EC" id="5.6.2.1"/>
    </reaction>
</comment>
<dbReference type="SMART" id="SM00437">
    <property type="entry name" value="TOP1Ac"/>
    <property type="match status" value="1"/>
</dbReference>
<evidence type="ECO:0000256" key="4">
    <source>
        <dbReference type="ARBA" id="ARBA00022842"/>
    </source>
</evidence>
<dbReference type="InterPro" id="IPR013826">
    <property type="entry name" value="Topo_IA_cen_sub3"/>
</dbReference>
<dbReference type="Gene3D" id="1.10.460.10">
    <property type="entry name" value="Topoisomerase I, domain 2"/>
    <property type="match status" value="1"/>
</dbReference>